<keyword evidence="5" id="KW-1185">Reference proteome</keyword>
<dbReference type="EMBL" id="CP019697">
    <property type="protein sequence ID" value="AQS50424.1"/>
    <property type="molecule type" value="Genomic_DNA"/>
</dbReference>
<organism evidence="1 4">
    <name type="scientific">Paenalcaligenes hominis</name>
    <dbReference type="NCBI Taxonomy" id="643674"/>
    <lineage>
        <taxon>Bacteria</taxon>
        <taxon>Pseudomonadati</taxon>
        <taxon>Pseudomonadota</taxon>
        <taxon>Betaproteobacteria</taxon>
        <taxon>Burkholderiales</taxon>
        <taxon>Alcaligenaceae</taxon>
        <taxon>Paenalcaligenes</taxon>
    </lineage>
</organism>
<proteinExistence type="predicted"/>
<dbReference type="Proteomes" id="UP000700248">
    <property type="component" value="Unassembled WGS sequence"/>
</dbReference>
<gene>
    <name evidence="3" type="ORF">GGR41_002117</name>
    <name evidence="2" type="ORF">K8U84_08265</name>
    <name evidence="1" type="ORF">PAEH1_00640</name>
</gene>
<evidence type="ECO:0000313" key="2">
    <source>
        <dbReference type="EMBL" id="HJH24532.1"/>
    </source>
</evidence>
<dbReference type="Proteomes" id="UP000783934">
    <property type="component" value="Unassembled WGS sequence"/>
</dbReference>
<dbReference type="Proteomes" id="UP000189369">
    <property type="component" value="Chromosome"/>
</dbReference>
<evidence type="ECO:0000313" key="3">
    <source>
        <dbReference type="EMBL" id="NJB65862.1"/>
    </source>
</evidence>
<dbReference type="RefSeq" id="WP_077732963.1">
    <property type="nucleotide sequence ID" value="NZ_BMCQ01000005.1"/>
</dbReference>
<reference evidence="1 4" key="1">
    <citation type="submission" date="2017-01" db="EMBL/GenBank/DDBJ databases">
        <title>Complete Genome Sequence of Paenalcaligenes hominis, Isolated from a paraplegic Patient with neurogenic bladder.</title>
        <authorList>
            <person name="Mukhopadhyay R."/>
            <person name="Joaquin J."/>
            <person name="Hogue R."/>
            <person name="Kilaru A."/>
            <person name="Jospin G."/>
            <person name="Mars K."/>
            <person name="Eisen J.A."/>
            <person name="Chaturvedi V."/>
        </authorList>
    </citation>
    <scope>NUCLEOTIDE SEQUENCE [LARGE SCALE GENOMIC DNA]</scope>
    <source>
        <strain evidence="1 4">15S00501</strain>
    </source>
</reference>
<dbReference type="EMBL" id="DYTQ01000095">
    <property type="protein sequence ID" value="HJH24532.1"/>
    <property type="molecule type" value="Genomic_DNA"/>
</dbReference>
<evidence type="ECO:0000313" key="1">
    <source>
        <dbReference type="EMBL" id="AQS50424.1"/>
    </source>
</evidence>
<dbReference type="OrthoDB" id="7581659at2"/>
<evidence type="ECO:0000313" key="5">
    <source>
        <dbReference type="Proteomes" id="UP000783934"/>
    </source>
</evidence>
<sequence>MANEITIDGERFTTTTAPDSALVQIYHQTKKRLVASFNPNTASLFSPRAYGSWSSIHPDTSLSLLEKIEPHLVEQCKQRIINQYK</sequence>
<reference evidence="2" key="3">
    <citation type="journal article" date="2021" name="PeerJ">
        <title>Extensive microbial diversity within the chicken gut microbiome revealed by metagenomics and culture.</title>
        <authorList>
            <person name="Gilroy R."/>
            <person name="Ravi A."/>
            <person name="Getino M."/>
            <person name="Pursley I."/>
            <person name="Horton D.L."/>
            <person name="Alikhan N.F."/>
            <person name="Baker D."/>
            <person name="Gharbi K."/>
            <person name="Hall N."/>
            <person name="Watson M."/>
            <person name="Adriaenssens E.M."/>
            <person name="Foster-Nyarko E."/>
            <person name="Jarju S."/>
            <person name="Secka A."/>
            <person name="Antonio M."/>
            <person name="Oren A."/>
            <person name="Chaudhuri R.R."/>
            <person name="La Ragione R."/>
            <person name="Hildebrand F."/>
            <person name="Pallen M.J."/>
        </authorList>
    </citation>
    <scope>NUCLEOTIDE SEQUENCE</scope>
    <source>
        <strain evidence="2">CHK175-13533</strain>
    </source>
</reference>
<reference evidence="2" key="4">
    <citation type="submission" date="2021-09" db="EMBL/GenBank/DDBJ databases">
        <authorList>
            <person name="Gilroy R."/>
        </authorList>
    </citation>
    <scope>NUCLEOTIDE SEQUENCE</scope>
    <source>
        <strain evidence="2">CHK175-13533</strain>
    </source>
</reference>
<accession>A0A1U9JXE1</accession>
<dbReference type="KEGG" id="phn:PAEH1_00640"/>
<reference evidence="3 5" key="2">
    <citation type="submission" date="2020-03" db="EMBL/GenBank/DDBJ databases">
        <title>Genomic Encyclopedia of Type Strains, Phase IV (KMG-IV): sequencing the most valuable type-strain genomes for metagenomic binning, comparative biology and taxonomic classification.</title>
        <authorList>
            <person name="Goeker M."/>
        </authorList>
    </citation>
    <scope>NUCLEOTIDE SEQUENCE [LARGE SCALE GENOMIC DNA]</scope>
    <source>
        <strain evidence="3 5">DSM 26613</strain>
    </source>
</reference>
<dbReference type="AlphaFoldDB" id="A0A1U9JXE1"/>
<protein>
    <submittedName>
        <fullName evidence="1">Uncharacterized protein</fullName>
    </submittedName>
</protein>
<dbReference type="EMBL" id="JAATIZ010000004">
    <property type="protein sequence ID" value="NJB65862.1"/>
    <property type="molecule type" value="Genomic_DNA"/>
</dbReference>
<name>A0A1U9JXE1_9BURK</name>
<evidence type="ECO:0000313" key="4">
    <source>
        <dbReference type="Proteomes" id="UP000189369"/>
    </source>
</evidence>